<dbReference type="Pfam" id="PF03399">
    <property type="entry name" value="SAC3_GANP"/>
    <property type="match status" value="1"/>
</dbReference>
<keyword evidence="3" id="KW-1185">Reference proteome</keyword>
<dbReference type="GO" id="GO:0005737">
    <property type="term" value="C:cytoplasm"/>
    <property type="evidence" value="ECO:0007669"/>
    <property type="project" value="TreeGrafter"/>
</dbReference>
<evidence type="ECO:0000313" key="2">
    <source>
        <dbReference type="EMBL" id="KAF0733859.1"/>
    </source>
</evidence>
<name>A0A6G0X226_9STRA</name>
<accession>A0A6G0X226</accession>
<organism evidence="2 3">
    <name type="scientific">Aphanomyces euteiches</name>
    <dbReference type="NCBI Taxonomy" id="100861"/>
    <lineage>
        <taxon>Eukaryota</taxon>
        <taxon>Sar</taxon>
        <taxon>Stramenopiles</taxon>
        <taxon>Oomycota</taxon>
        <taxon>Saprolegniomycetes</taxon>
        <taxon>Saprolegniales</taxon>
        <taxon>Verrucalvaceae</taxon>
        <taxon>Aphanomyces</taxon>
    </lineage>
</organism>
<dbReference type="InterPro" id="IPR045107">
    <property type="entry name" value="SAC3/GANP/THP3"/>
</dbReference>
<protein>
    <recommendedName>
        <fullName evidence="1">SAC3/GANP/THP3 conserved domain-containing protein</fullName>
    </recommendedName>
</protein>
<sequence length="322" mass="37056">MQGCCPTMCPLDELNERTRLQELSKYELPPNAPVKRYRRSAAGQVVNPSDVRPVQVLLKTTHHLLSLLPSQLEMPIDLYHFLDDRFRAIRTDLVLQNETPMDILQPIARFYLVAQCILLHETQKPSSPVEYASIRRLLEDQLHSILGLVKHSSPEFRRYYLLVHTHQDGFSLVLRDLYLHCEDKQHEWRDLLSWLRASSQTMESHLIHRAIRFGTMTTQLGQHLRVLAKAYTKQDQFPLVDVANFLGISSPTDVSLLCKAFHIAIHEPESPQPFVKFNETPMVADPESALLIQLMNEEYSRIDSLRDGKPLQDILLQGVLAP</sequence>
<dbReference type="Proteomes" id="UP000481153">
    <property type="component" value="Unassembled WGS sequence"/>
</dbReference>
<proteinExistence type="predicted"/>
<dbReference type="Gene3D" id="1.25.40.990">
    <property type="match status" value="1"/>
</dbReference>
<evidence type="ECO:0000313" key="3">
    <source>
        <dbReference type="Proteomes" id="UP000481153"/>
    </source>
</evidence>
<dbReference type="VEuPathDB" id="FungiDB:AeMF1_009557"/>
<dbReference type="GO" id="GO:0006406">
    <property type="term" value="P:mRNA export from nucleus"/>
    <property type="evidence" value="ECO:0007669"/>
    <property type="project" value="TreeGrafter"/>
</dbReference>
<dbReference type="PANTHER" id="PTHR12436:SF3">
    <property type="entry name" value="GERMINAL-CENTER ASSOCIATED NUCLEAR PROTEIN"/>
    <property type="match status" value="1"/>
</dbReference>
<feature type="domain" description="SAC3/GANP/THP3 conserved" evidence="1">
    <location>
        <begin position="8"/>
        <end position="266"/>
    </location>
</feature>
<dbReference type="AlphaFoldDB" id="A0A6G0X226"/>
<dbReference type="EMBL" id="VJMJ01000119">
    <property type="protein sequence ID" value="KAF0733859.1"/>
    <property type="molecule type" value="Genomic_DNA"/>
</dbReference>
<comment type="caution">
    <text evidence="2">The sequence shown here is derived from an EMBL/GenBank/DDBJ whole genome shotgun (WGS) entry which is preliminary data.</text>
</comment>
<dbReference type="PANTHER" id="PTHR12436">
    <property type="entry name" value="80 KDA MCM3-ASSOCIATED PROTEIN"/>
    <property type="match status" value="1"/>
</dbReference>
<reference evidence="2 3" key="1">
    <citation type="submission" date="2019-07" db="EMBL/GenBank/DDBJ databases">
        <title>Genomics analysis of Aphanomyces spp. identifies a new class of oomycete effector associated with host adaptation.</title>
        <authorList>
            <person name="Gaulin E."/>
        </authorList>
    </citation>
    <scope>NUCLEOTIDE SEQUENCE [LARGE SCALE GENOMIC DNA]</scope>
    <source>
        <strain evidence="2 3">ATCC 201684</strain>
    </source>
</reference>
<evidence type="ECO:0000259" key="1">
    <source>
        <dbReference type="Pfam" id="PF03399"/>
    </source>
</evidence>
<dbReference type="GO" id="GO:0070390">
    <property type="term" value="C:transcription export complex 2"/>
    <property type="evidence" value="ECO:0007669"/>
    <property type="project" value="TreeGrafter"/>
</dbReference>
<gene>
    <name evidence="2" type="ORF">Ae201684_009417</name>
</gene>
<dbReference type="InterPro" id="IPR005062">
    <property type="entry name" value="SAC3/GANP/THP3_conserved"/>
</dbReference>